<dbReference type="Pfam" id="PF14065">
    <property type="entry name" value="Pvc16_N"/>
    <property type="match status" value="1"/>
</dbReference>
<feature type="domain" description="Pvc16 N-terminal" evidence="2">
    <location>
        <begin position="6"/>
        <end position="178"/>
    </location>
</feature>
<dbReference type="RefSeq" id="WP_132122963.1">
    <property type="nucleotide sequence ID" value="NZ_SLWS01000008.1"/>
</dbReference>
<name>A0A4V6NNT7_9PSEU</name>
<protein>
    <submittedName>
        <fullName evidence="3">Uncharacterized protein DUF4255</fullName>
    </submittedName>
</protein>
<dbReference type="OrthoDB" id="5514409at2"/>
<proteinExistence type="predicted"/>
<feature type="region of interest" description="Disordered" evidence="1">
    <location>
        <begin position="236"/>
        <end position="261"/>
    </location>
</feature>
<evidence type="ECO:0000256" key="1">
    <source>
        <dbReference type="SAM" id="MobiDB-lite"/>
    </source>
</evidence>
<gene>
    <name evidence="3" type="ORF">EV192_108510</name>
</gene>
<sequence length="261" mass="28749">MLNLLDESLEEFLRAVVPLPKREIDISFEAPDKDWSARVSRPTINMYLWDVRRNASERELGMETIHDDNGRPHRRAPLPRVDCRYLVTAWTSDIRDEHSLLGATLTALLQHDEIQVEYLQGPYRTVKPVPSIEIAAGDGRENSDFWSALGGQLKPGLDVTVTATVDSALLVPAGPPVHRYTIVTSAGDDGPREERLFVAGQTDQQPGTLIATAHGATEVDEEGKFLVAAEVGDKVSVNGTDRGQVTDTGPIELKAPPKRKR</sequence>
<comment type="caution">
    <text evidence="3">The sequence shown here is derived from an EMBL/GenBank/DDBJ whole genome shotgun (WGS) entry which is preliminary data.</text>
</comment>
<evidence type="ECO:0000313" key="4">
    <source>
        <dbReference type="Proteomes" id="UP000295680"/>
    </source>
</evidence>
<feature type="compositionally biased region" description="Polar residues" evidence="1">
    <location>
        <begin position="237"/>
        <end position="247"/>
    </location>
</feature>
<dbReference type="AlphaFoldDB" id="A0A4V6NNT7"/>
<keyword evidence="4" id="KW-1185">Reference proteome</keyword>
<accession>A0A4V6NNT7</accession>
<dbReference type="EMBL" id="SLWS01000008">
    <property type="protein sequence ID" value="TCO55220.1"/>
    <property type="molecule type" value="Genomic_DNA"/>
</dbReference>
<evidence type="ECO:0000313" key="3">
    <source>
        <dbReference type="EMBL" id="TCO55220.1"/>
    </source>
</evidence>
<dbReference type="Proteomes" id="UP000295680">
    <property type="component" value="Unassembled WGS sequence"/>
</dbReference>
<dbReference type="InterPro" id="IPR025351">
    <property type="entry name" value="Pvc16_N"/>
</dbReference>
<organism evidence="3 4">
    <name type="scientific">Actinocrispum wychmicini</name>
    <dbReference type="NCBI Taxonomy" id="1213861"/>
    <lineage>
        <taxon>Bacteria</taxon>
        <taxon>Bacillati</taxon>
        <taxon>Actinomycetota</taxon>
        <taxon>Actinomycetes</taxon>
        <taxon>Pseudonocardiales</taxon>
        <taxon>Pseudonocardiaceae</taxon>
        <taxon>Actinocrispum</taxon>
    </lineage>
</organism>
<reference evidence="3 4" key="1">
    <citation type="submission" date="2019-03" db="EMBL/GenBank/DDBJ databases">
        <title>Genomic Encyclopedia of Type Strains, Phase IV (KMG-IV): sequencing the most valuable type-strain genomes for metagenomic binning, comparative biology and taxonomic classification.</title>
        <authorList>
            <person name="Goeker M."/>
        </authorList>
    </citation>
    <scope>NUCLEOTIDE SEQUENCE [LARGE SCALE GENOMIC DNA]</scope>
    <source>
        <strain evidence="3 4">DSM 45934</strain>
    </source>
</reference>
<evidence type="ECO:0000259" key="2">
    <source>
        <dbReference type="Pfam" id="PF14065"/>
    </source>
</evidence>